<reference evidence="1 2" key="1">
    <citation type="journal article" date="2015" name="Microbiome">
        <title>Genomic resolution of linkages in carbon, nitrogen, and sulfur cycling among widespread estuary sediment bacteria.</title>
        <authorList>
            <person name="Baker B.J."/>
            <person name="Lazar C.S."/>
            <person name="Teske A.P."/>
            <person name="Dick G.J."/>
        </authorList>
    </citation>
    <scope>NUCLEOTIDE SEQUENCE [LARGE SCALE GENOMIC DNA]</scope>
    <source>
        <strain evidence="1">SM23_40</strain>
    </source>
</reference>
<dbReference type="Proteomes" id="UP000051717">
    <property type="component" value="Unassembled WGS sequence"/>
</dbReference>
<name>A0A0S8G3H5_UNCT6</name>
<dbReference type="AlphaFoldDB" id="A0A0S8G3H5"/>
<comment type="caution">
    <text evidence="1">The sequence shown here is derived from an EMBL/GenBank/DDBJ whole genome shotgun (WGS) entry which is preliminary data.</text>
</comment>
<dbReference type="EMBL" id="LJUI01000122">
    <property type="protein sequence ID" value="KPK67523.1"/>
    <property type="molecule type" value="Genomic_DNA"/>
</dbReference>
<accession>A0A0S8G3H5</accession>
<protein>
    <submittedName>
        <fullName evidence="1">Uncharacterized protein</fullName>
    </submittedName>
</protein>
<proteinExistence type="predicted"/>
<organism evidence="1 2">
    <name type="scientific">candidate division TA06 bacterium SM23_40</name>
    <dbReference type="NCBI Taxonomy" id="1703774"/>
    <lineage>
        <taxon>Bacteria</taxon>
        <taxon>Bacteria division TA06</taxon>
    </lineage>
</organism>
<gene>
    <name evidence="1" type="ORF">AMJ82_10485</name>
</gene>
<evidence type="ECO:0000313" key="1">
    <source>
        <dbReference type="EMBL" id="KPK67523.1"/>
    </source>
</evidence>
<sequence length="361" mass="39961">MVEVTGGPTGTIFESEATFTWSGSDEDGSVSAYYIGLDENPPTTKTTATSHTYTDIEEGHHTFYVMAEDDQQELSPVDSRAFQCIFAVPYIFDVYVYETLDEDGDSYLESWKFIIDVDVPNEGTAETSILLTDDEGNDWGSFGPFSFTGTETSDNVTVGPFTKCAVLPDEPPENVDFTFELGNGGNTHTHTVPVDDPYQPQISDIHITSTTDANSDGYYEEWYFEIDVDVDCSGTASTSIKITDSEGNDWGAFGPYTFSGNLTSDNLTIGPFTVEAVNPDNPPEDVEFSFELLNGGDQSAVTVPVCYLPIPYFYDIYTINYQDTDQDGYYEEWSFEIDVDVPYGGTTQTYIAITDDEGNDW</sequence>
<evidence type="ECO:0000313" key="2">
    <source>
        <dbReference type="Proteomes" id="UP000051717"/>
    </source>
</evidence>